<dbReference type="EMBL" id="JBHSDK010000012">
    <property type="protein sequence ID" value="MFC4335263.1"/>
    <property type="molecule type" value="Genomic_DNA"/>
</dbReference>
<gene>
    <name evidence="1" type="ORF">ACFPET_08645</name>
</gene>
<evidence type="ECO:0000313" key="1">
    <source>
        <dbReference type="EMBL" id="MFC4335263.1"/>
    </source>
</evidence>
<keyword evidence="2" id="KW-1185">Reference proteome</keyword>
<reference evidence="2" key="1">
    <citation type="journal article" date="2019" name="Int. J. Syst. Evol. Microbiol.">
        <title>The Global Catalogue of Microorganisms (GCM) 10K type strain sequencing project: providing services to taxonomists for standard genome sequencing and annotation.</title>
        <authorList>
            <consortium name="The Broad Institute Genomics Platform"/>
            <consortium name="The Broad Institute Genome Sequencing Center for Infectious Disease"/>
            <person name="Wu L."/>
            <person name="Ma J."/>
        </authorList>
    </citation>
    <scope>NUCLEOTIDE SEQUENCE [LARGE SCALE GENOMIC DNA]</scope>
    <source>
        <strain evidence="2">IBRC-M 10908</strain>
    </source>
</reference>
<dbReference type="Proteomes" id="UP001595823">
    <property type="component" value="Unassembled WGS sequence"/>
</dbReference>
<proteinExistence type="predicted"/>
<comment type="caution">
    <text evidence="1">The sequence shown here is derived from an EMBL/GenBank/DDBJ whole genome shotgun (WGS) entry which is preliminary data.</text>
</comment>
<accession>A0ABV8TWX4</accession>
<evidence type="ECO:0000313" key="2">
    <source>
        <dbReference type="Proteomes" id="UP001595823"/>
    </source>
</evidence>
<sequence>MADPLHYRKSVEAVAAHSPDKSRKLIASIPEDQVQTYLNYLAATFTAFLEEYFGEEYNRDKVATLVNRLRHEYIDAEPKFNPLTAEGVIRGCSGELHLMEDIPTNEVVHYQMLVIGSLSQDGTVVRADLYKVLETADEIMAEWDSEED</sequence>
<dbReference type="RefSeq" id="WP_380619808.1">
    <property type="nucleotide sequence ID" value="NZ_JBHSDK010000012.1"/>
</dbReference>
<evidence type="ECO:0008006" key="3">
    <source>
        <dbReference type="Google" id="ProtNLM"/>
    </source>
</evidence>
<protein>
    <recommendedName>
        <fullName evidence="3">Transcriptional regulator</fullName>
    </recommendedName>
</protein>
<organism evidence="1 2">
    <name type="scientific">Salininema proteolyticum</name>
    <dbReference type="NCBI Taxonomy" id="1607685"/>
    <lineage>
        <taxon>Bacteria</taxon>
        <taxon>Bacillati</taxon>
        <taxon>Actinomycetota</taxon>
        <taxon>Actinomycetes</taxon>
        <taxon>Glycomycetales</taxon>
        <taxon>Glycomycetaceae</taxon>
        <taxon>Salininema</taxon>
    </lineage>
</organism>
<name>A0ABV8TWX4_9ACTN</name>